<keyword evidence="2" id="KW-1003">Cell membrane</keyword>
<proteinExistence type="predicted"/>
<sequence length="549" mass="60179">MSLLQSAAPAWRRLLDHPLFLGTLLLLPVVWLLVPVPIDETRYLAVAWEMRQTGEFLVPHLNGDTYAHKPPFLFWMINAGWLVTGVHAWTGRAMTLLCSIASLLLLQRLTLRMGGSQTAARNAMWILLGAIYFAAFANAIMFDVPLTTCVLLAVHGLLDLAVGRTRRGIVLAGVATGLGILVKGPVMLLFVAIVALGAPWWSDRLAGRRARYFGAFALAFLLGAAIALAWAIPAALHGGPEYARAIFLNQTFDRIEGVVGASTHSRPWWWYGVVFPAMLLPWPLVIRGRWRELRALLPEPALRLALVWVVPTFLAFSFIGGKQPHYLLPAIPGVALGLAFALDRGALRVRSGLFALLLVAFGFVFAAAPYFAATRERLAYVGDATPAWGFVLAGLGVLLLVFARRARTPALPALAMITVALLIKLAVVEGPGQRYDMSAIGERIAQAQQRGQAVVHLGWHHGVYEFAGRLTQPLPVLMEAKELDAWAQRNPDGLVVSFYRRFRFRATPVFSQPFRGGEMSIWNVREALASGIDPAVAHTRDPAEDFSDD</sequence>
<evidence type="ECO:0000256" key="5">
    <source>
        <dbReference type="ARBA" id="ARBA00022692"/>
    </source>
</evidence>
<name>A0ABV9QUE7_9GAMM</name>
<evidence type="ECO:0000256" key="4">
    <source>
        <dbReference type="ARBA" id="ARBA00022679"/>
    </source>
</evidence>
<dbReference type="InterPro" id="IPR050297">
    <property type="entry name" value="LipidA_mod_glycosyltrf_83"/>
</dbReference>
<evidence type="ECO:0000313" key="10">
    <source>
        <dbReference type="EMBL" id="MFC4820998.1"/>
    </source>
</evidence>
<dbReference type="Proteomes" id="UP001595886">
    <property type="component" value="Unassembled WGS sequence"/>
</dbReference>
<evidence type="ECO:0000256" key="2">
    <source>
        <dbReference type="ARBA" id="ARBA00022475"/>
    </source>
</evidence>
<keyword evidence="3 10" id="KW-0328">Glycosyltransferase</keyword>
<keyword evidence="4 10" id="KW-0808">Transferase</keyword>
<evidence type="ECO:0000313" key="11">
    <source>
        <dbReference type="Proteomes" id="UP001595886"/>
    </source>
</evidence>
<feature type="transmembrane region" description="Helical" evidence="8">
    <location>
        <begin position="170"/>
        <end position="200"/>
    </location>
</feature>
<organism evidence="10 11">
    <name type="scientific">Dokdonella ginsengisoli</name>
    <dbReference type="NCBI Taxonomy" id="363846"/>
    <lineage>
        <taxon>Bacteria</taxon>
        <taxon>Pseudomonadati</taxon>
        <taxon>Pseudomonadota</taxon>
        <taxon>Gammaproteobacteria</taxon>
        <taxon>Lysobacterales</taxon>
        <taxon>Rhodanobacteraceae</taxon>
        <taxon>Dokdonella</taxon>
    </lineage>
</organism>
<comment type="caution">
    <text evidence="10">The sequence shown here is derived from an EMBL/GenBank/DDBJ whole genome shotgun (WGS) entry which is preliminary data.</text>
</comment>
<feature type="transmembrane region" description="Helical" evidence="8">
    <location>
        <begin position="125"/>
        <end position="158"/>
    </location>
</feature>
<comment type="subcellular location">
    <subcellularLocation>
        <location evidence="1">Cell membrane</location>
        <topology evidence="1">Multi-pass membrane protein</topology>
    </subcellularLocation>
</comment>
<keyword evidence="7 8" id="KW-0472">Membrane</keyword>
<dbReference type="PANTHER" id="PTHR33908">
    <property type="entry name" value="MANNOSYLTRANSFERASE YKCB-RELATED"/>
    <property type="match status" value="1"/>
</dbReference>
<evidence type="ECO:0000256" key="3">
    <source>
        <dbReference type="ARBA" id="ARBA00022676"/>
    </source>
</evidence>
<evidence type="ECO:0000256" key="8">
    <source>
        <dbReference type="SAM" id="Phobius"/>
    </source>
</evidence>
<keyword evidence="5 8" id="KW-0812">Transmembrane</keyword>
<evidence type="ECO:0000256" key="1">
    <source>
        <dbReference type="ARBA" id="ARBA00004651"/>
    </source>
</evidence>
<evidence type="ECO:0000256" key="7">
    <source>
        <dbReference type="ARBA" id="ARBA00023136"/>
    </source>
</evidence>
<keyword evidence="6 8" id="KW-1133">Transmembrane helix</keyword>
<feature type="transmembrane region" description="Helical" evidence="8">
    <location>
        <begin position="300"/>
        <end position="320"/>
    </location>
</feature>
<feature type="transmembrane region" description="Helical" evidence="8">
    <location>
        <begin position="212"/>
        <end position="232"/>
    </location>
</feature>
<evidence type="ECO:0000256" key="6">
    <source>
        <dbReference type="ARBA" id="ARBA00022989"/>
    </source>
</evidence>
<dbReference type="EC" id="2.4.-.-" evidence="10"/>
<feature type="transmembrane region" description="Helical" evidence="8">
    <location>
        <begin position="410"/>
        <end position="428"/>
    </location>
</feature>
<dbReference type="PANTHER" id="PTHR33908:SF3">
    <property type="entry name" value="UNDECAPRENYL PHOSPHATE-ALPHA-4-AMINO-4-DEOXY-L-ARABINOSE ARABINOSYL TRANSFERASE"/>
    <property type="match status" value="1"/>
</dbReference>
<feature type="transmembrane region" description="Helical" evidence="8">
    <location>
        <begin position="385"/>
        <end position="403"/>
    </location>
</feature>
<dbReference type="EMBL" id="JBHSHD010000008">
    <property type="protein sequence ID" value="MFC4820998.1"/>
    <property type="molecule type" value="Genomic_DNA"/>
</dbReference>
<dbReference type="RefSeq" id="WP_380021206.1">
    <property type="nucleotide sequence ID" value="NZ_JBHSHD010000008.1"/>
</dbReference>
<dbReference type="GO" id="GO:0016757">
    <property type="term" value="F:glycosyltransferase activity"/>
    <property type="evidence" value="ECO:0007669"/>
    <property type="project" value="UniProtKB-KW"/>
</dbReference>
<evidence type="ECO:0000259" key="9">
    <source>
        <dbReference type="Pfam" id="PF02366"/>
    </source>
</evidence>
<gene>
    <name evidence="10" type="ORF">ACFO6Q_11725</name>
</gene>
<dbReference type="InterPro" id="IPR003342">
    <property type="entry name" value="ArnT-like_N"/>
</dbReference>
<feature type="transmembrane region" description="Helical" evidence="8">
    <location>
        <begin position="326"/>
        <end position="342"/>
    </location>
</feature>
<feature type="transmembrane region" description="Helical" evidence="8">
    <location>
        <begin position="354"/>
        <end position="373"/>
    </location>
</feature>
<feature type="transmembrane region" description="Helical" evidence="8">
    <location>
        <begin position="20"/>
        <end position="38"/>
    </location>
</feature>
<accession>A0ABV9QUE7</accession>
<protein>
    <submittedName>
        <fullName evidence="10">ArnT family glycosyltransferase</fullName>
        <ecNumber evidence="10">2.4.-.-</ecNumber>
    </submittedName>
</protein>
<reference evidence="11" key="1">
    <citation type="journal article" date="2019" name="Int. J. Syst. Evol. Microbiol.">
        <title>The Global Catalogue of Microorganisms (GCM) 10K type strain sequencing project: providing services to taxonomists for standard genome sequencing and annotation.</title>
        <authorList>
            <consortium name="The Broad Institute Genomics Platform"/>
            <consortium name="The Broad Institute Genome Sequencing Center for Infectious Disease"/>
            <person name="Wu L."/>
            <person name="Ma J."/>
        </authorList>
    </citation>
    <scope>NUCLEOTIDE SEQUENCE [LARGE SCALE GENOMIC DNA]</scope>
    <source>
        <strain evidence="11">CCUG 30340</strain>
    </source>
</reference>
<feature type="transmembrane region" description="Helical" evidence="8">
    <location>
        <begin position="72"/>
        <end position="105"/>
    </location>
</feature>
<dbReference type="Pfam" id="PF02366">
    <property type="entry name" value="PMT"/>
    <property type="match status" value="1"/>
</dbReference>
<feature type="domain" description="ArnT-like N-terminal" evidence="9">
    <location>
        <begin position="29"/>
        <end position="204"/>
    </location>
</feature>
<feature type="transmembrane region" description="Helical" evidence="8">
    <location>
        <begin position="268"/>
        <end position="288"/>
    </location>
</feature>
<keyword evidence="11" id="KW-1185">Reference proteome</keyword>